<feature type="domain" description="Glycosyltransferase 2-like" evidence="10">
    <location>
        <begin position="7"/>
        <end position="137"/>
    </location>
</feature>
<proteinExistence type="inferred from homology"/>
<keyword evidence="2" id="KW-1003">Cell membrane</keyword>
<comment type="caution">
    <text evidence="11">The sequence shown here is derived from an EMBL/GenBank/DDBJ whole genome shotgun (WGS) entry which is preliminary data.</text>
</comment>
<evidence type="ECO:0000256" key="5">
    <source>
        <dbReference type="ARBA" id="ARBA00023136"/>
    </source>
</evidence>
<evidence type="ECO:0000256" key="2">
    <source>
        <dbReference type="ARBA" id="ARBA00022475"/>
    </source>
</evidence>
<comment type="pathway">
    <text evidence="7">Carotenoid biosynthesis; staphyloxanthin biosynthesis; staphyloxanthin from farnesyl diphosphate: step 4/5.</text>
</comment>
<comment type="subcellular location">
    <subcellularLocation>
        <location evidence="1">Cell membrane</location>
    </subcellularLocation>
</comment>
<dbReference type="PANTHER" id="PTHR43646">
    <property type="entry name" value="GLYCOSYLTRANSFERASE"/>
    <property type="match status" value="1"/>
</dbReference>
<reference evidence="11" key="2">
    <citation type="submission" date="2020-09" db="EMBL/GenBank/DDBJ databases">
        <authorList>
            <person name="Sun Q."/>
            <person name="Zhou Y."/>
        </authorList>
    </citation>
    <scope>NUCLEOTIDE SEQUENCE</scope>
    <source>
        <strain evidence="11">CGMCC 1.10749</strain>
    </source>
</reference>
<evidence type="ECO:0000313" key="12">
    <source>
        <dbReference type="Proteomes" id="UP000628079"/>
    </source>
</evidence>
<dbReference type="RefSeq" id="WP_035947372.1">
    <property type="nucleotide sequence ID" value="NZ_BMEA01000003.1"/>
</dbReference>
<comment type="similarity">
    <text evidence="8">Belongs to the glycosyltransferase 2 family. CrtQ subfamily.</text>
</comment>
<dbReference type="GO" id="GO:0016757">
    <property type="term" value="F:glycosyltransferase activity"/>
    <property type="evidence" value="ECO:0007669"/>
    <property type="project" value="UniProtKB-KW"/>
</dbReference>
<dbReference type="AlphaFoldDB" id="A0A8H9FUJ0"/>
<keyword evidence="5" id="KW-0472">Membrane</keyword>
<evidence type="ECO:0000256" key="8">
    <source>
        <dbReference type="ARBA" id="ARBA00038120"/>
    </source>
</evidence>
<dbReference type="InterPro" id="IPR029044">
    <property type="entry name" value="Nucleotide-diphossugar_trans"/>
</dbReference>
<organism evidence="11 12">
    <name type="scientific">Knoellia flava</name>
    <dbReference type="NCBI Taxonomy" id="913969"/>
    <lineage>
        <taxon>Bacteria</taxon>
        <taxon>Bacillati</taxon>
        <taxon>Actinomycetota</taxon>
        <taxon>Actinomycetes</taxon>
        <taxon>Micrococcales</taxon>
        <taxon>Intrasporangiaceae</taxon>
        <taxon>Knoellia</taxon>
    </lineage>
</organism>
<keyword evidence="4 11" id="KW-0808">Transferase</keyword>
<comment type="function">
    <text evidence="6">Catalyzes the glycosylation of 4,4'-diaponeurosporenoate, i.e. the esterification of glucose at the C1'' position with the carboxyl group of 4,4'-diaponeurosporenic acid, to form glycosyl-4,4'-diaponeurosporenoate. This is a step in the biosynthesis of staphyloxanthin, an orange pigment present in most staphylococci strains.</text>
</comment>
<evidence type="ECO:0000256" key="1">
    <source>
        <dbReference type="ARBA" id="ARBA00004236"/>
    </source>
</evidence>
<dbReference type="EMBL" id="BMEA01000003">
    <property type="protein sequence ID" value="GGB87917.1"/>
    <property type="molecule type" value="Genomic_DNA"/>
</dbReference>
<dbReference type="InterPro" id="IPR001173">
    <property type="entry name" value="Glyco_trans_2-like"/>
</dbReference>
<reference evidence="11" key="1">
    <citation type="journal article" date="2014" name="Int. J. Syst. Evol. Microbiol.">
        <title>Complete genome sequence of Corynebacterium casei LMG S-19264T (=DSM 44701T), isolated from a smear-ripened cheese.</title>
        <authorList>
            <consortium name="US DOE Joint Genome Institute (JGI-PGF)"/>
            <person name="Walter F."/>
            <person name="Albersmeier A."/>
            <person name="Kalinowski J."/>
            <person name="Ruckert C."/>
        </authorList>
    </citation>
    <scope>NUCLEOTIDE SEQUENCE</scope>
    <source>
        <strain evidence="11">CGMCC 1.10749</strain>
    </source>
</reference>
<evidence type="ECO:0000256" key="6">
    <source>
        <dbReference type="ARBA" id="ARBA00037281"/>
    </source>
</evidence>
<gene>
    <name evidence="11" type="ORF">GCM10011314_29660</name>
</gene>
<accession>A0A8H9FUJ0</accession>
<evidence type="ECO:0000259" key="10">
    <source>
        <dbReference type="Pfam" id="PF00535"/>
    </source>
</evidence>
<name>A0A8H9FUJ0_9MICO</name>
<protein>
    <recommendedName>
        <fullName evidence="9">4,4'-diaponeurosporenoate glycosyltransferase</fullName>
    </recommendedName>
</protein>
<dbReference type="Proteomes" id="UP000628079">
    <property type="component" value="Unassembled WGS sequence"/>
</dbReference>
<keyword evidence="3" id="KW-0328">Glycosyltransferase</keyword>
<evidence type="ECO:0000256" key="4">
    <source>
        <dbReference type="ARBA" id="ARBA00022679"/>
    </source>
</evidence>
<dbReference type="GO" id="GO:0005886">
    <property type="term" value="C:plasma membrane"/>
    <property type="evidence" value="ECO:0007669"/>
    <property type="project" value="UniProtKB-SubCell"/>
</dbReference>
<dbReference type="Pfam" id="PF00535">
    <property type="entry name" value="Glycos_transf_2"/>
    <property type="match status" value="1"/>
</dbReference>
<sequence length="232" mass="24921">MIRAVHVVVPARDEAELLPRCLESVERARCLLRTCRPDLFIDVTVVLDGCLDDTPLVVEAARVGSLEVDLGVVGATRDAGVRRAVEVAAEEGVTPDELWVACTDADSAVPAHWLVSQVGLADSVDLVVGTVEPVGCADPGLLAHWRERHELVEGHTHVHGANLGFRASTFLDVGGFAPLPLHEDVDLVRRLRAHTDRWVATDSARVATSARSHGRSPHGFAGYLSDLAEEVS</sequence>
<dbReference type="Gene3D" id="3.90.550.10">
    <property type="entry name" value="Spore Coat Polysaccharide Biosynthesis Protein SpsA, Chain A"/>
    <property type="match status" value="1"/>
</dbReference>
<evidence type="ECO:0000313" key="11">
    <source>
        <dbReference type="EMBL" id="GGB87917.1"/>
    </source>
</evidence>
<dbReference type="PANTHER" id="PTHR43646:SF2">
    <property type="entry name" value="GLYCOSYLTRANSFERASE 2-LIKE DOMAIN-CONTAINING PROTEIN"/>
    <property type="match status" value="1"/>
</dbReference>
<evidence type="ECO:0000256" key="3">
    <source>
        <dbReference type="ARBA" id="ARBA00022676"/>
    </source>
</evidence>
<dbReference type="SUPFAM" id="SSF53448">
    <property type="entry name" value="Nucleotide-diphospho-sugar transferases"/>
    <property type="match status" value="1"/>
</dbReference>
<evidence type="ECO:0000256" key="7">
    <source>
        <dbReference type="ARBA" id="ARBA00037904"/>
    </source>
</evidence>
<evidence type="ECO:0000256" key="9">
    <source>
        <dbReference type="ARBA" id="ARBA00040345"/>
    </source>
</evidence>